<dbReference type="OrthoDB" id="638548at2"/>
<protein>
    <submittedName>
        <fullName evidence="3">Tetratricopeptide repeat-containing protein</fullName>
    </submittedName>
</protein>
<evidence type="ECO:0000313" key="3">
    <source>
        <dbReference type="EMBL" id="SKB67689.1"/>
    </source>
</evidence>
<proteinExistence type="predicted"/>
<evidence type="ECO:0000313" key="4">
    <source>
        <dbReference type="Proteomes" id="UP000189981"/>
    </source>
</evidence>
<dbReference type="Proteomes" id="UP000189981">
    <property type="component" value="Unassembled WGS sequence"/>
</dbReference>
<name>A0A1T5D7P3_9SPHI</name>
<feature type="signal peptide" evidence="2">
    <location>
        <begin position="1"/>
        <end position="21"/>
    </location>
</feature>
<dbReference type="PROSITE" id="PS50005">
    <property type="entry name" value="TPR"/>
    <property type="match status" value="1"/>
</dbReference>
<dbReference type="PANTHER" id="PTHR12558">
    <property type="entry name" value="CELL DIVISION CYCLE 16,23,27"/>
    <property type="match status" value="1"/>
</dbReference>
<keyword evidence="4" id="KW-1185">Reference proteome</keyword>
<gene>
    <name evidence="3" type="ORF">SAMN05661099_2188</name>
</gene>
<reference evidence="4" key="1">
    <citation type="submission" date="2017-02" db="EMBL/GenBank/DDBJ databases">
        <authorList>
            <person name="Varghese N."/>
            <person name="Submissions S."/>
        </authorList>
    </citation>
    <scope>NUCLEOTIDE SEQUENCE [LARGE SCALE GENOMIC DNA]</scope>
    <source>
        <strain evidence="4">DSM 22385</strain>
    </source>
</reference>
<dbReference type="PANTHER" id="PTHR12558:SF13">
    <property type="entry name" value="CELL DIVISION CYCLE PROTEIN 27 HOMOLOG"/>
    <property type="match status" value="1"/>
</dbReference>
<keyword evidence="2" id="KW-0732">Signal</keyword>
<dbReference type="SUPFAM" id="SSF81901">
    <property type="entry name" value="HCP-like"/>
    <property type="match status" value="1"/>
</dbReference>
<sequence length="562" mass="62583">MMNKAVKITLGLMLVGSAVFAQSLADARKAIDAEQYQKGKAILKSLTTSQPTNAENFFVLGNLYLTTSPINQRPDYIDSAKAAFDKGAAANAEYPLNFVGLGAVDLAKKGNPKANFDKAIALTKKKDHTTDLYIGKAYTYAPVPKIPEALTHLEKAKALNEKDAQVYLALGDAYRSQMKNSEAFSAYRTAYDLDKTMLRSKVELGKINKLSKAYPEAIEEYNKVIALDANYGPAYRELAEAYLPWALTSQKEYDGRLKQGLTFYEKYMDLTDRSLDSRLRHADFLMWAKDYKALEVEANEMAKLDKVNPRVLRYLAYSAFENGNYAASSQALKDFMAKVEPTRIISQDYLYLGRAQMKDTTQFAEGMKNITKAVSMDSTNAGVMAEIGSALFKAKKYDEAAKAYEIAVKNPERELLDYFYLGSSYYFDYAGKKNANLNPPNDLLVKADSAFSYLVQRAPTTFQGWQYRARINRLLDGAEDAKGLAVPYFEKYVNILTVEKPEEAAKPAGVRGLVEAYTYLGSVAARRDGDNVKAKTYFDKVLALDPNNTTAQQAKKAIDGSK</sequence>
<dbReference type="InterPro" id="IPR019734">
    <property type="entry name" value="TPR_rpt"/>
</dbReference>
<organism evidence="3 4">
    <name type="scientific">Daejeonella lutea</name>
    <dbReference type="NCBI Taxonomy" id="572036"/>
    <lineage>
        <taxon>Bacteria</taxon>
        <taxon>Pseudomonadati</taxon>
        <taxon>Bacteroidota</taxon>
        <taxon>Sphingobacteriia</taxon>
        <taxon>Sphingobacteriales</taxon>
        <taxon>Sphingobacteriaceae</taxon>
        <taxon>Daejeonella</taxon>
    </lineage>
</organism>
<dbReference type="AlphaFoldDB" id="A0A1T5D7P3"/>
<feature type="repeat" description="TPR" evidence="1">
    <location>
        <begin position="164"/>
        <end position="197"/>
    </location>
</feature>
<dbReference type="STRING" id="572036.SAMN05661099_2188"/>
<dbReference type="InterPro" id="IPR011990">
    <property type="entry name" value="TPR-like_helical_dom_sf"/>
</dbReference>
<evidence type="ECO:0000256" key="1">
    <source>
        <dbReference type="PROSITE-ProRule" id="PRU00339"/>
    </source>
</evidence>
<accession>A0A1T5D7P3</accession>
<evidence type="ECO:0000256" key="2">
    <source>
        <dbReference type="SAM" id="SignalP"/>
    </source>
</evidence>
<dbReference type="SMART" id="SM00028">
    <property type="entry name" value="TPR"/>
    <property type="match status" value="5"/>
</dbReference>
<feature type="chain" id="PRO_5012097637" evidence="2">
    <location>
        <begin position="22"/>
        <end position="562"/>
    </location>
</feature>
<dbReference type="SUPFAM" id="SSF48452">
    <property type="entry name" value="TPR-like"/>
    <property type="match status" value="2"/>
</dbReference>
<dbReference type="EMBL" id="FUYR01000002">
    <property type="protein sequence ID" value="SKB67689.1"/>
    <property type="molecule type" value="Genomic_DNA"/>
</dbReference>
<dbReference type="RefSeq" id="WP_079702710.1">
    <property type="nucleotide sequence ID" value="NZ_FUYR01000002.1"/>
</dbReference>
<dbReference type="Gene3D" id="1.25.40.10">
    <property type="entry name" value="Tetratricopeptide repeat domain"/>
    <property type="match status" value="2"/>
</dbReference>
<keyword evidence="1" id="KW-0802">TPR repeat</keyword>